<dbReference type="CDD" id="cd08474">
    <property type="entry name" value="PBP2_CrgA_like_5"/>
    <property type="match status" value="1"/>
</dbReference>
<proteinExistence type="inferred from homology"/>
<accession>A0ABQ5XNF6</accession>
<dbReference type="InterPro" id="IPR005119">
    <property type="entry name" value="LysR_subst-bd"/>
</dbReference>
<evidence type="ECO:0000313" key="6">
    <source>
        <dbReference type="EMBL" id="GLQ92055.1"/>
    </source>
</evidence>
<dbReference type="PANTHER" id="PTHR30537">
    <property type="entry name" value="HTH-TYPE TRANSCRIPTIONAL REGULATOR"/>
    <property type="match status" value="1"/>
</dbReference>
<dbReference type="InterPro" id="IPR036388">
    <property type="entry name" value="WH-like_DNA-bd_sf"/>
</dbReference>
<dbReference type="SUPFAM" id="SSF46785">
    <property type="entry name" value="Winged helix' DNA-binding domain"/>
    <property type="match status" value="1"/>
</dbReference>
<dbReference type="RefSeq" id="WP_284319809.1">
    <property type="nucleotide sequence ID" value="NZ_BSOB01000010.1"/>
</dbReference>
<dbReference type="Pfam" id="PF00126">
    <property type="entry name" value="HTH_1"/>
    <property type="match status" value="1"/>
</dbReference>
<evidence type="ECO:0000256" key="4">
    <source>
        <dbReference type="ARBA" id="ARBA00023163"/>
    </source>
</evidence>
<keyword evidence="4" id="KW-0804">Transcription</keyword>
<evidence type="ECO:0000313" key="7">
    <source>
        <dbReference type="Proteomes" id="UP001156670"/>
    </source>
</evidence>
<evidence type="ECO:0000256" key="1">
    <source>
        <dbReference type="ARBA" id="ARBA00009437"/>
    </source>
</evidence>
<feature type="domain" description="HTH lysR-type" evidence="5">
    <location>
        <begin position="4"/>
        <end position="61"/>
    </location>
</feature>
<dbReference type="Gene3D" id="1.10.10.10">
    <property type="entry name" value="Winged helix-like DNA-binding domain superfamily/Winged helix DNA-binding domain"/>
    <property type="match status" value="1"/>
</dbReference>
<dbReference type="InterPro" id="IPR058163">
    <property type="entry name" value="LysR-type_TF_proteobact-type"/>
</dbReference>
<evidence type="ECO:0000259" key="5">
    <source>
        <dbReference type="PROSITE" id="PS50931"/>
    </source>
</evidence>
<dbReference type="PANTHER" id="PTHR30537:SF1">
    <property type="entry name" value="HTH-TYPE TRANSCRIPTIONAL REGULATOR PGRR"/>
    <property type="match status" value="1"/>
</dbReference>
<dbReference type="Gene3D" id="3.40.190.290">
    <property type="match status" value="1"/>
</dbReference>
<dbReference type="Pfam" id="PF03466">
    <property type="entry name" value="LysR_substrate"/>
    <property type="match status" value="1"/>
</dbReference>
<gene>
    <name evidence="6" type="ORF">GCM10007901_10060</name>
</gene>
<organism evidence="6 7">
    <name type="scientific">Dyella acidisoli</name>
    <dbReference type="NCBI Taxonomy" id="1867834"/>
    <lineage>
        <taxon>Bacteria</taxon>
        <taxon>Pseudomonadati</taxon>
        <taxon>Pseudomonadota</taxon>
        <taxon>Gammaproteobacteria</taxon>
        <taxon>Lysobacterales</taxon>
        <taxon>Rhodanobacteraceae</taxon>
        <taxon>Dyella</taxon>
    </lineage>
</organism>
<dbReference type="PRINTS" id="PR00039">
    <property type="entry name" value="HTHLYSR"/>
</dbReference>
<dbReference type="InterPro" id="IPR000847">
    <property type="entry name" value="LysR_HTH_N"/>
</dbReference>
<reference evidence="7" key="1">
    <citation type="journal article" date="2019" name="Int. J. Syst. Evol. Microbiol.">
        <title>The Global Catalogue of Microorganisms (GCM) 10K type strain sequencing project: providing services to taxonomists for standard genome sequencing and annotation.</title>
        <authorList>
            <consortium name="The Broad Institute Genomics Platform"/>
            <consortium name="The Broad Institute Genome Sequencing Center for Infectious Disease"/>
            <person name="Wu L."/>
            <person name="Ma J."/>
        </authorList>
    </citation>
    <scope>NUCLEOTIDE SEQUENCE [LARGE SCALE GENOMIC DNA]</scope>
    <source>
        <strain evidence="7">NBRC 111980</strain>
    </source>
</reference>
<sequence length="302" mass="33913">MPRETFSDLLAFLAVAREGSFTRAAAQLGVSQSALSHTIRALETRLGLRLLSRTTRSVSPTEAGERLLRTIGPRFEEIEVELAALSEFRDKPAGTVRITTAEHAANSVLWPKLAKVLPNYPDIKVEISVDYGLTDIVAQRFDAGVRLGDQVEKDMIAVRIAPDMRMAVVGAPAYFAKRPRPQKPQDLAAHDCINLRLPTHGSLMAWEFERKGQELKARVEGQWVFNSSSPMLRAVLAGFGLAYLPDDMVQRHVREGHLERVLESWCSTFPGYHLYYPTRRQSSRALSVVIDALRYRKRDEDS</sequence>
<dbReference type="EMBL" id="BSOB01000010">
    <property type="protein sequence ID" value="GLQ92055.1"/>
    <property type="molecule type" value="Genomic_DNA"/>
</dbReference>
<comment type="caution">
    <text evidence="6">The sequence shown here is derived from an EMBL/GenBank/DDBJ whole genome shotgun (WGS) entry which is preliminary data.</text>
</comment>
<name>A0ABQ5XNF6_9GAMM</name>
<dbReference type="InterPro" id="IPR036390">
    <property type="entry name" value="WH_DNA-bd_sf"/>
</dbReference>
<protein>
    <submittedName>
        <fullName evidence="6">LysR family transcriptional regulator</fullName>
    </submittedName>
</protein>
<dbReference type="SUPFAM" id="SSF53850">
    <property type="entry name" value="Periplasmic binding protein-like II"/>
    <property type="match status" value="1"/>
</dbReference>
<evidence type="ECO:0000256" key="2">
    <source>
        <dbReference type="ARBA" id="ARBA00023015"/>
    </source>
</evidence>
<keyword evidence="3" id="KW-0238">DNA-binding</keyword>
<keyword evidence="2" id="KW-0805">Transcription regulation</keyword>
<keyword evidence="7" id="KW-1185">Reference proteome</keyword>
<comment type="similarity">
    <text evidence="1">Belongs to the LysR transcriptional regulatory family.</text>
</comment>
<evidence type="ECO:0000256" key="3">
    <source>
        <dbReference type="ARBA" id="ARBA00023125"/>
    </source>
</evidence>
<dbReference type="Proteomes" id="UP001156670">
    <property type="component" value="Unassembled WGS sequence"/>
</dbReference>
<dbReference type="PROSITE" id="PS50931">
    <property type="entry name" value="HTH_LYSR"/>
    <property type="match status" value="1"/>
</dbReference>